<feature type="domain" description="ABC-2 type transporter transmembrane" evidence="7">
    <location>
        <begin position="25"/>
        <end position="382"/>
    </location>
</feature>
<feature type="transmembrane region" description="Helical" evidence="6">
    <location>
        <begin position="657"/>
        <end position="683"/>
    </location>
</feature>
<dbReference type="GO" id="GO:0140359">
    <property type="term" value="F:ABC-type transporter activity"/>
    <property type="evidence" value="ECO:0007669"/>
    <property type="project" value="InterPro"/>
</dbReference>
<feature type="transmembrane region" description="Helical" evidence="6">
    <location>
        <begin position="306"/>
        <end position="334"/>
    </location>
</feature>
<dbReference type="GO" id="GO:0005886">
    <property type="term" value="C:plasma membrane"/>
    <property type="evidence" value="ECO:0007669"/>
    <property type="project" value="UniProtKB-SubCell"/>
</dbReference>
<feature type="domain" description="ABC-2 type transporter transmembrane" evidence="7">
    <location>
        <begin position="449"/>
        <end position="802"/>
    </location>
</feature>
<proteinExistence type="predicted"/>
<keyword evidence="2" id="KW-1003">Cell membrane</keyword>
<dbReference type="PANTHER" id="PTHR30294:SF46">
    <property type="entry name" value="ABC TRANSPORTER PERMEASE"/>
    <property type="match status" value="1"/>
</dbReference>
<feature type="transmembrane region" description="Helical" evidence="6">
    <location>
        <begin position="278"/>
        <end position="299"/>
    </location>
</feature>
<dbReference type="AlphaFoldDB" id="A0A413E333"/>
<feature type="transmembrane region" description="Helical" evidence="6">
    <location>
        <begin position="247"/>
        <end position="266"/>
    </location>
</feature>
<keyword evidence="5 6" id="KW-0472">Membrane</keyword>
<feature type="transmembrane region" description="Helical" evidence="6">
    <location>
        <begin position="613"/>
        <end position="636"/>
    </location>
</feature>
<feature type="transmembrane region" description="Helical" evidence="6">
    <location>
        <begin position="695"/>
        <end position="715"/>
    </location>
</feature>
<feature type="transmembrane region" description="Helical" evidence="6">
    <location>
        <begin position="447"/>
        <end position="466"/>
    </location>
</feature>
<name>A0A413E333_BACSE</name>
<dbReference type="Proteomes" id="UP000284777">
    <property type="component" value="Unassembled WGS sequence"/>
</dbReference>
<reference evidence="8 9" key="1">
    <citation type="submission" date="2018-08" db="EMBL/GenBank/DDBJ databases">
        <title>A genome reference for cultivated species of the human gut microbiota.</title>
        <authorList>
            <person name="Zou Y."/>
            <person name="Xue W."/>
            <person name="Luo G."/>
        </authorList>
    </citation>
    <scope>NUCLEOTIDE SEQUENCE [LARGE SCALE GENOMIC DNA]</scope>
    <source>
        <strain evidence="8 9">AF05-4</strain>
    </source>
</reference>
<sequence length="821" mass="91001">MNLLYNVLFRECHRITSRRLYFGVCILLPLFCLFFMATIFGNGQMENIPIGIVDQDNTAASRTIARRIAATPTFRVTEHFTDEASARQALQRKEIYGYLSIPPQFEQKTVSGTGATLTYYYHYALLSVGSELMAAFETTLAPVALSPIVVQAEALGVGQEQIQTFLLPVEANTHPLYNPDMDYSIYLSQPFFFVLFQILILLVTVYAIGSEFKFGTTQEWMGAATPAGKDPANLRNADMLTAVAGKLLPYTVMFSVIGILANYVLFGLMNIPFQGSLWLMNIVTVLFIMATQALAVLIFSIFPKIAYIISVVSMVGSLGATLSGVTFPVTAMYAPVHAASYLFPVRHFTEAAQAMIYFGAGFAYFWQSVAVLLVFLLLAILILPLLKWWILRRKESEETLHIGDKALSGIAATDIQSGISSGTSPGTEASLSNVIRHEWKAIATNPAILLVLAGGIFLYGLLYNYMYAPNLVRKAPVAVVDLSHSALSREYVRWLDAAPQTSVYAQTPNILEARKWMKKGEVTGILYIPSDFETHVARGETSVFTLYAATDAFLNFKGLQEASSRVMLAVNDAHRRAGTVFLPPQGLLAVASSTPVSVSGTALYNYTEGYGSYLIPAVMIVIIFQTMLMVIAMLTGEEAEQRWKGIHSMRARFLKDMLCIVSGRTFVYVMLYVVFSMFLLGLLPHIFSIPNIGSGWDIVTMMIPFLLATSFFALAVSRWFTDSEAPLLMIAFFSVGYIFLSGVSYPLELMPWYWQAAHYVFPVAPAVLAFVKLNSMGGSLADIWPQMLTLWIQVIIYGAWAVYTTRRVYKRSNIKTGDIEA</sequence>
<evidence type="ECO:0000259" key="7">
    <source>
        <dbReference type="Pfam" id="PF12698"/>
    </source>
</evidence>
<evidence type="ECO:0000256" key="4">
    <source>
        <dbReference type="ARBA" id="ARBA00022989"/>
    </source>
</evidence>
<dbReference type="InterPro" id="IPR013525">
    <property type="entry name" value="ABC2_TM"/>
</dbReference>
<keyword evidence="3 6" id="KW-0812">Transmembrane</keyword>
<evidence type="ECO:0000256" key="3">
    <source>
        <dbReference type="ARBA" id="ARBA00022692"/>
    </source>
</evidence>
<dbReference type="InterPro" id="IPR051449">
    <property type="entry name" value="ABC-2_transporter_component"/>
</dbReference>
<evidence type="ECO:0000256" key="2">
    <source>
        <dbReference type="ARBA" id="ARBA00022475"/>
    </source>
</evidence>
<gene>
    <name evidence="8" type="ORF">DWV41_07445</name>
</gene>
<dbReference type="RefSeq" id="WP_117902061.1">
    <property type="nucleotide sequence ID" value="NZ_QSBD01000008.1"/>
</dbReference>
<feature type="transmembrane region" description="Helical" evidence="6">
    <location>
        <begin position="354"/>
        <end position="386"/>
    </location>
</feature>
<organism evidence="8 9">
    <name type="scientific">Bacteroides stercoris</name>
    <dbReference type="NCBI Taxonomy" id="46506"/>
    <lineage>
        <taxon>Bacteria</taxon>
        <taxon>Pseudomonadati</taxon>
        <taxon>Bacteroidota</taxon>
        <taxon>Bacteroidia</taxon>
        <taxon>Bacteroidales</taxon>
        <taxon>Bacteroidaceae</taxon>
        <taxon>Bacteroides</taxon>
    </lineage>
</organism>
<comment type="subcellular location">
    <subcellularLocation>
        <location evidence="1">Cell membrane</location>
        <topology evidence="1">Multi-pass membrane protein</topology>
    </subcellularLocation>
</comment>
<evidence type="ECO:0000256" key="6">
    <source>
        <dbReference type="SAM" id="Phobius"/>
    </source>
</evidence>
<feature type="transmembrane region" description="Helical" evidence="6">
    <location>
        <begin position="783"/>
        <end position="803"/>
    </location>
</feature>
<feature type="transmembrane region" description="Helical" evidence="6">
    <location>
        <begin position="727"/>
        <end position="746"/>
    </location>
</feature>
<feature type="transmembrane region" description="Helical" evidence="6">
    <location>
        <begin position="20"/>
        <end position="40"/>
    </location>
</feature>
<comment type="caution">
    <text evidence="8">The sequence shown here is derived from an EMBL/GenBank/DDBJ whole genome shotgun (WGS) entry which is preliminary data.</text>
</comment>
<dbReference type="PANTHER" id="PTHR30294">
    <property type="entry name" value="MEMBRANE COMPONENT OF ABC TRANSPORTER YHHJ-RELATED"/>
    <property type="match status" value="1"/>
</dbReference>
<accession>A0A413E333</accession>
<evidence type="ECO:0000256" key="5">
    <source>
        <dbReference type="ARBA" id="ARBA00023136"/>
    </source>
</evidence>
<dbReference type="Gene3D" id="3.40.1710.10">
    <property type="entry name" value="abc type-2 transporter like domain"/>
    <property type="match status" value="2"/>
</dbReference>
<keyword evidence="4 6" id="KW-1133">Transmembrane helix</keyword>
<feature type="transmembrane region" description="Helical" evidence="6">
    <location>
        <begin position="185"/>
        <end position="208"/>
    </location>
</feature>
<dbReference type="Pfam" id="PF12698">
    <property type="entry name" value="ABC2_membrane_3"/>
    <property type="match status" value="2"/>
</dbReference>
<dbReference type="EMBL" id="QSBD01000008">
    <property type="protein sequence ID" value="RGW97851.1"/>
    <property type="molecule type" value="Genomic_DNA"/>
</dbReference>
<evidence type="ECO:0000313" key="9">
    <source>
        <dbReference type="Proteomes" id="UP000284777"/>
    </source>
</evidence>
<protein>
    <submittedName>
        <fullName evidence="8">ABC transporter permease</fullName>
    </submittedName>
</protein>
<evidence type="ECO:0000256" key="1">
    <source>
        <dbReference type="ARBA" id="ARBA00004651"/>
    </source>
</evidence>
<evidence type="ECO:0000313" key="8">
    <source>
        <dbReference type="EMBL" id="RGW97851.1"/>
    </source>
</evidence>